<dbReference type="GeneID" id="63996278"/>
<dbReference type="Proteomes" id="UP000255070">
    <property type="component" value="Unassembled WGS sequence"/>
</dbReference>
<dbReference type="InterPro" id="IPR006300">
    <property type="entry name" value="FlgB"/>
</dbReference>
<feature type="domain" description="Flagellar basal body rod protein N-terminal" evidence="7">
    <location>
        <begin position="10"/>
        <end position="39"/>
    </location>
</feature>
<comment type="function">
    <text evidence="5 6">Structural component of flagellum, the bacterial motility apparatus. Part of the rod structure of flagellar basal body.</text>
</comment>
<protein>
    <recommendedName>
        <fullName evidence="3 6">Flagellar basal body rod protein FlgB</fullName>
    </recommendedName>
</protein>
<comment type="similarity">
    <text evidence="2 6">Belongs to the flagella basal body rod proteins family.</text>
</comment>
<evidence type="ECO:0000256" key="6">
    <source>
        <dbReference type="PIRNR" id="PIRNR002889"/>
    </source>
</evidence>
<gene>
    <name evidence="8" type="primary">flgB_2</name>
    <name evidence="8" type="ORF">NCTC10698_00191</name>
</gene>
<proteinExistence type="inferred from homology"/>
<dbReference type="GO" id="GO:0071973">
    <property type="term" value="P:bacterial-type flagellum-dependent cell motility"/>
    <property type="evidence" value="ECO:0007669"/>
    <property type="project" value="InterPro"/>
</dbReference>
<name>A0A8B4RWQ5_COMTE</name>
<keyword evidence="4 6" id="KW-0975">Bacterial flagellum</keyword>
<evidence type="ECO:0000256" key="5">
    <source>
        <dbReference type="ARBA" id="ARBA00024934"/>
    </source>
</evidence>
<evidence type="ECO:0000259" key="7">
    <source>
        <dbReference type="Pfam" id="PF00460"/>
    </source>
</evidence>
<organism evidence="8 9">
    <name type="scientific">Comamonas testosteroni</name>
    <name type="common">Pseudomonas testosteroni</name>
    <dbReference type="NCBI Taxonomy" id="285"/>
    <lineage>
        <taxon>Bacteria</taxon>
        <taxon>Pseudomonadati</taxon>
        <taxon>Pseudomonadota</taxon>
        <taxon>Betaproteobacteria</taxon>
        <taxon>Burkholderiales</taxon>
        <taxon>Comamonadaceae</taxon>
        <taxon>Comamonas</taxon>
    </lineage>
</organism>
<evidence type="ECO:0000313" key="9">
    <source>
        <dbReference type="Proteomes" id="UP000255070"/>
    </source>
</evidence>
<comment type="subcellular location">
    <subcellularLocation>
        <location evidence="1 6">Bacterial flagellum basal body</location>
    </subcellularLocation>
</comment>
<dbReference type="Pfam" id="PF00460">
    <property type="entry name" value="Flg_bb_rod"/>
    <property type="match status" value="1"/>
</dbReference>
<sequence length="121" mass="12937">MALNFDSALSVHAQALRVRSERTQWLASNLANASTPGYQARDIDFAATMARTADTAGQAGLGWGGDGDALFRIPNHPAQDGNTVEVGVEQALFSQNTSDFQTSLTFLNMKLRGLHSAIKGE</sequence>
<evidence type="ECO:0000256" key="1">
    <source>
        <dbReference type="ARBA" id="ARBA00004117"/>
    </source>
</evidence>
<evidence type="ECO:0000313" key="8">
    <source>
        <dbReference type="EMBL" id="SUY73491.1"/>
    </source>
</evidence>
<dbReference type="PIRSF" id="PIRSF002889">
    <property type="entry name" value="Rod_FlgB"/>
    <property type="match status" value="1"/>
</dbReference>
<dbReference type="AlphaFoldDB" id="A0A8B4RWQ5"/>
<comment type="subunit">
    <text evidence="6">The basal body constitutes a major portion of the flagellar organelle and consists of a number of rings mounted on a central rod.</text>
</comment>
<comment type="caution">
    <text evidence="8">The sequence shown here is derived from an EMBL/GenBank/DDBJ whole genome shotgun (WGS) entry which is preliminary data.</text>
</comment>
<accession>A0A8B4RWQ5</accession>
<evidence type="ECO:0000256" key="3">
    <source>
        <dbReference type="ARBA" id="ARBA00014376"/>
    </source>
</evidence>
<dbReference type="InterPro" id="IPR001444">
    <property type="entry name" value="Flag_bb_rod_N"/>
</dbReference>
<evidence type="ECO:0000256" key="4">
    <source>
        <dbReference type="ARBA" id="ARBA00023143"/>
    </source>
</evidence>
<keyword evidence="9" id="KW-1185">Reference proteome</keyword>
<reference evidence="8 9" key="1">
    <citation type="submission" date="2018-06" db="EMBL/GenBank/DDBJ databases">
        <authorList>
            <consortium name="Pathogen Informatics"/>
            <person name="Doyle S."/>
        </authorList>
    </citation>
    <scope>NUCLEOTIDE SEQUENCE [LARGE SCALE GENOMIC DNA]</scope>
    <source>
        <strain evidence="8 9">NCTC10698</strain>
    </source>
</reference>
<dbReference type="EMBL" id="UFXL01000001">
    <property type="protein sequence ID" value="SUY73491.1"/>
    <property type="molecule type" value="Genomic_DNA"/>
</dbReference>
<dbReference type="GO" id="GO:0030694">
    <property type="term" value="C:bacterial-type flagellum basal body, rod"/>
    <property type="evidence" value="ECO:0007669"/>
    <property type="project" value="InterPro"/>
</dbReference>
<dbReference type="RefSeq" id="WP_003081764.1">
    <property type="nucleotide sequence ID" value="NZ_BBJZ01000034.1"/>
</dbReference>
<evidence type="ECO:0000256" key="2">
    <source>
        <dbReference type="ARBA" id="ARBA00009677"/>
    </source>
</evidence>